<dbReference type="EMBL" id="FQUE01000001">
    <property type="protein sequence ID" value="SHE55011.1"/>
    <property type="molecule type" value="Genomic_DNA"/>
</dbReference>
<dbReference type="SUPFAM" id="SSF46894">
    <property type="entry name" value="C-terminal effector domain of the bipartite response regulators"/>
    <property type="match status" value="1"/>
</dbReference>
<evidence type="ECO:0000256" key="3">
    <source>
        <dbReference type="ARBA" id="ARBA00023163"/>
    </source>
</evidence>
<dbReference type="PANTHER" id="PTHR44688">
    <property type="entry name" value="DNA-BINDING TRANSCRIPTIONAL ACTIVATOR DEVR_DOSR"/>
    <property type="match status" value="1"/>
</dbReference>
<organism evidence="5 6">
    <name type="scientific">Loktanella atrilutea</name>
    <dbReference type="NCBI Taxonomy" id="366533"/>
    <lineage>
        <taxon>Bacteria</taxon>
        <taxon>Pseudomonadati</taxon>
        <taxon>Pseudomonadota</taxon>
        <taxon>Alphaproteobacteria</taxon>
        <taxon>Rhodobacterales</taxon>
        <taxon>Roseobacteraceae</taxon>
        <taxon>Loktanella</taxon>
    </lineage>
</organism>
<dbReference type="RefSeq" id="WP_072855759.1">
    <property type="nucleotide sequence ID" value="NZ_FQUE01000001.1"/>
</dbReference>
<dbReference type="OrthoDB" id="3679796at2"/>
<dbReference type="InterPro" id="IPR036693">
    <property type="entry name" value="TF_LuxR_autoind-bd_dom_sf"/>
</dbReference>
<evidence type="ECO:0000313" key="6">
    <source>
        <dbReference type="Proteomes" id="UP000183987"/>
    </source>
</evidence>
<dbReference type="PROSITE" id="PS50043">
    <property type="entry name" value="HTH_LUXR_2"/>
    <property type="match status" value="1"/>
</dbReference>
<evidence type="ECO:0000313" key="5">
    <source>
        <dbReference type="EMBL" id="SHE55011.1"/>
    </source>
</evidence>
<feature type="domain" description="HTH luxR-type" evidence="4">
    <location>
        <begin position="180"/>
        <end position="245"/>
    </location>
</feature>
<dbReference type="Pfam" id="PF00196">
    <property type="entry name" value="GerE"/>
    <property type="match status" value="1"/>
</dbReference>
<dbReference type="AlphaFoldDB" id="A0A1M4UDT0"/>
<keyword evidence="6" id="KW-1185">Reference proteome</keyword>
<protein>
    <submittedName>
        <fullName evidence="5">LuxR family transcriptional regulator</fullName>
    </submittedName>
</protein>
<dbReference type="Proteomes" id="UP000183987">
    <property type="component" value="Unassembled WGS sequence"/>
</dbReference>
<dbReference type="Gene3D" id="1.10.10.10">
    <property type="entry name" value="Winged helix-like DNA-binding domain superfamily/Winged helix DNA-binding domain"/>
    <property type="match status" value="1"/>
</dbReference>
<dbReference type="SMART" id="SM00421">
    <property type="entry name" value="HTH_LUXR"/>
    <property type="match status" value="1"/>
</dbReference>
<keyword evidence="2" id="KW-0238">DNA-binding</keyword>
<gene>
    <name evidence="5" type="ORF">SAMN05444339_101691</name>
</gene>
<keyword evidence="1" id="KW-0805">Transcription regulation</keyword>
<evidence type="ECO:0000259" key="4">
    <source>
        <dbReference type="PROSITE" id="PS50043"/>
    </source>
</evidence>
<keyword evidence="3" id="KW-0804">Transcription</keyword>
<dbReference type="Gene3D" id="3.30.450.80">
    <property type="entry name" value="Transcription factor LuxR-like, autoinducer-binding domain"/>
    <property type="match status" value="1"/>
</dbReference>
<dbReference type="STRING" id="366533.SAMN05444339_101691"/>
<dbReference type="InterPro" id="IPR016032">
    <property type="entry name" value="Sig_transdc_resp-reg_C-effctor"/>
</dbReference>
<reference evidence="6" key="1">
    <citation type="submission" date="2016-11" db="EMBL/GenBank/DDBJ databases">
        <authorList>
            <person name="Varghese N."/>
            <person name="Submissions S."/>
        </authorList>
    </citation>
    <scope>NUCLEOTIDE SEQUENCE [LARGE SCALE GENOMIC DNA]</scope>
    <source>
        <strain evidence="6">DSM 29326</strain>
    </source>
</reference>
<dbReference type="GO" id="GO:0006355">
    <property type="term" value="P:regulation of DNA-templated transcription"/>
    <property type="evidence" value="ECO:0007669"/>
    <property type="project" value="InterPro"/>
</dbReference>
<dbReference type="GO" id="GO:0003677">
    <property type="term" value="F:DNA binding"/>
    <property type="evidence" value="ECO:0007669"/>
    <property type="project" value="UniProtKB-KW"/>
</dbReference>
<dbReference type="CDD" id="cd06170">
    <property type="entry name" value="LuxR_C_like"/>
    <property type="match status" value="1"/>
</dbReference>
<name>A0A1M4UDT0_LOKAT</name>
<evidence type="ECO:0000256" key="2">
    <source>
        <dbReference type="ARBA" id="ARBA00023125"/>
    </source>
</evidence>
<sequence length="261" mass="28891">MTDLVAHLAALTGAETDQLLWQGHCAAMRSYGFDHLLYGCTRYRNRASLGDPLDWTVLTTYPDGFMRDYVGLGHIHHAPMIHWALNHPGEHISWQTIRDRVARDAMSPREMEVLAFNQRFGITAGVTISFHTTSDRTAAAIALVGGPDRTQAEVDAIWNVHQTELLILNNVMHLKLMTLPQSGCRPLTQRQLEVLQWAGDGKTTQDIATLLGLTVATVEKHLRLARSALGVETTAQAVLKAAFTNQMFVGTAEADVKVRKT</sequence>
<dbReference type="InterPro" id="IPR000792">
    <property type="entry name" value="Tscrpt_reg_LuxR_C"/>
</dbReference>
<proteinExistence type="predicted"/>
<accession>A0A1M4UDT0</accession>
<dbReference type="Pfam" id="PF03472">
    <property type="entry name" value="Autoind_bind"/>
    <property type="match status" value="1"/>
</dbReference>
<dbReference type="PANTHER" id="PTHR44688:SF16">
    <property type="entry name" value="DNA-BINDING TRANSCRIPTIONAL ACTIVATOR DEVR_DOSR"/>
    <property type="match status" value="1"/>
</dbReference>
<dbReference type="PRINTS" id="PR00038">
    <property type="entry name" value="HTHLUXR"/>
</dbReference>
<dbReference type="InterPro" id="IPR036388">
    <property type="entry name" value="WH-like_DNA-bd_sf"/>
</dbReference>
<dbReference type="SUPFAM" id="SSF75516">
    <property type="entry name" value="Pheromone-binding domain of LuxR-like quorum-sensing transcription factors"/>
    <property type="match status" value="1"/>
</dbReference>
<dbReference type="InterPro" id="IPR005143">
    <property type="entry name" value="TF_LuxR_autoind-bd_dom"/>
</dbReference>
<evidence type="ECO:0000256" key="1">
    <source>
        <dbReference type="ARBA" id="ARBA00023015"/>
    </source>
</evidence>